<dbReference type="Gene3D" id="3.30.70.1060">
    <property type="entry name" value="Dimeric alpha+beta barrel"/>
    <property type="match status" value="1"/>
</dbReference>
<reference evidence="5" key="1">
    <citation type="journal article" date="2019" name="Int. J. Syst. Evol. Microbiol.">
        <title>The Global Catalogue of Microorganisms (GCM) 10K type strain sequencing project: providing services to taxonomists for standard genome sequencing and annotation.</title>
        <authorList>
            <consortium name="The Broad Institute Genomics Platform"/>
            <consortium name="The Broad Institute Genome Sequencing Center for Infectious Disease"/>
            <person name="Wu L."/>
            <person name="Ma J."/>
        </authorList>
    </citation>
    <scope>NUCLEOTIDE SEQUENCE [LARGE SCALE GENOMIC DNA]</scope>
    <source>
        <strain evidence="5">JCM 3338</strain>
    </source>
</reference>
<dbReference type="RefSeq" id="WP_376881146.1">
    <property type="nucleotide sequence ID" value="NZ_JBHUHP010000030.1"/>
</dbReference>
<feature type="domain" description="YCII-related" evidence="3">
    <location>
        <begin position="42"/>
        <end position="94"/>
    </location>
</feature>
<dbReference type="Pfam" id="PF03795">
    <property type="entry name" value="YCII"/>
    <property type="match status" value="1"/>
</dbReference>
<protein>
    <submittedName>
        <fullName evidence="4">YciI family protein</fullName>
    </submittedName>
</protein>
<gene>
    <name evidence="4" type="ORF">ACFSHS_21675</name>
</gene>
<feature type="compositionally biased region" description="Low complexity" evidence="2">
    <location>
        <begin position="1"/>
        <end position="20"/>
    </location>
</feature>
<evidence type="ECO:0000256" key="1">
    <source>
        <dbReference type="ARBA" id="ARBA00007689"/>
    </source>
</evidence>
<feature type="compositionally biased region" description="Basic and acidic residues" evidence="2">
    <location>
        <begin position="33"/>
        <end position="56"/>
    </location>
</feature>
<evidence type="ECO:0000313" key="5">
    <source>
        <dbReference type="Proteomes" id="UP001597402"/>
    </source>
</evidence>
<name>A0ABW4XFE5_9ACTN</name>
<sequence length="100" mass="10754">MARRGAGSSRLGRTLRTRSQGRAEKAAGITQDAARDGRQDAGHGVRDDLPRGREPMNGDAMGIFTSREAAEEFVAGDPFVVNGVVASWSVRPWNEILQSS</sequence>
<organism evidence="4 5">
    <name type="scientific">Blastococcus deserti</name>
    <dbReference type="NCBI Taxonomy" id="2259033"/>
    <lineage>
        <taxon>Bacteria</taxon>
        <taxon>Bacillati</taxon>
        <taxon>Actinomycetota</taxon>
        <taxon>Actinomycetes</taxon>
        <taxon>Geodermatophilales</taxon>
        <taxon>Geodermatophilaceae</taxon>
        <taxon>Blastococcus</taxon>
    </lineage>
</organism>
<dbReference type="InterPro" id="IPR011008">
    <property type="entry name" value="Dimeric_a/b-barrel"/>
</dbReference>
<dbReference type="InterPro" id="IPR005545">
    <property type="entry name" value="YCII"/>
</dbReference>
<dbReference type="EMBL" id="JBHUHP010000030">
    <property type="protein sequence ID" value="MFD2094186.1"/>
    <property type="molecule type" value="Genomic_DNA"/>
</dbReference>
<evidence type="ECO:0000256" key="2">
    <source>
        <dbReference type="SAM" id="MobiDB-lite"/>
    </source>
</evidence>
<keyword evidence="5" id="KW-1185">Reference proteome</keyword>
<feature type="region of interest" description="Disordered" evidence="2">
    <location>
        <begin position="1"/>
        <end position="60"/>
    </location>
</feature>
<accession>A0ABW4XFE5</accession>
<dbReference type="SUPFAM" id="SSF54909">
    <property type="entry name" value="Dimeric alpha+beta barrel"/>
    <property type="match status" value="1"/>
</dbReference>
<proteinExistence type="inferred from homology"/>
<comment type="caution">
    <text evidence="4">The sequence shown here is derived from an EMBL/GenBank/DDBJ whole genome shotgun (WGS) entry which is preliminary data.</text>
</comment>
<evidence type="ECO:0000313" key="4">
    <source>
        <dbReference type="EMBL" id="MFD2094186.1"/>
    </source>
</evidence>
<dbReference type="Proteomes" id="UP001597402">
    <property type="component" value="Unassembled WGS sequence"/>
</dbReference>
<comment type="similarity">
    <text evidence="1">Belongs to the YciI family.</text>
</comment>
<evidence type="ECO:0000259" key="3">
    <source>
        <dbReference type="Pfam" id="PF03795"/>
    </source>
</evidence>